<dbReference type="EMBL" id="JANPWB010000002">
    <property type="protein sequence ID" value="KAJ1209984.1"/>
    <property type="molecule type" value="Genomic_DNA"/>
</dbReference>
<evidence type="ECO:0000313" key="2">
    <source>
        <dbReference type="Proteomes" id="UP001066276"/>
    </source>
</evidence>
<keyword evidence="2" id="KW-1185">Reference proteome</keyword>
<comment type="caution">
    <text evidence="1">The sequence shown here is derived from an EMBL/GenBank/DDBJ whole genome shotgun (WGS) entry which is preliminary data.</text>
</comment>
<dbReference type="AlphaFoldDB" id="A0AAV7WA70"/>
<dbReference type="Proteomes" id="UP001066276">
    <property type="component" value="Chromosome 1_2"/>
</dbReference>
<proteinExistence type="predicted"/>
<accession>A0AAV7WA70</accession>
<reference evidence="1" key="1">
    <citation type="journal article" date="2022" name="bioRxiv">
        <title>Sequencing and chromosome-scale assembly of the giantPleurodeles waltlgenome.</title>
        <authorList>
            <person name="Brown T."/>
            <person name="Elewa A."/>
            <person name="Iarovenko S."/>
            <person name="Subramanian E."/>
            <person name="Araus A.J."/>
            <person name="Petzold A."/>
            <person name="Susuki M."/>
            <person name="Suzuki K.-i.T."/>
            <person name="Hayashi T."/>
            <person name="Toyoda A."/>
            <person name="Oliveira C."/>
            <person name="Osipova E."/>
            <person name="Leigh N.D."/>
            <person name="Simon A."/>
            <person name="Yun M.H."/>
        </authorList>
    </citation>
    <scope>NUCLEOTIDE SEQUENCE</scope>
    <source>
        <strain evidence="1">20211129_DDA</strain>
        <tissue evidence="1">Liver</tissue>
    </source>
</reference>
<protein>
    <submittedName>
        <fullName evidence="1">Uncharacterized protein</fullName>
    </submittedName>
</protein>
<name>A0AAV7WA70_PLEWA</name>
<evidence type="ECO:0000313" key="1">
    <source>
        <dbReference type="EMBL" id="KAJ1209984.1"/>
    </source>
</evidence>
<sequence>MHAHHADSDEAWELKSRRLGKVVSTCFKCNQKEHFARVFWVMGPQKVVVPSVEEQVETDVSSDVVLCIEEQVEGSNGG</sequence>
<gene>
    <name evidence="1" type="ORF">NDU88_005353</name>
</gene>
<organism evidence="1 2">
    <name type="scientific">Pleurodeles waltl</name>
    <name type="common">Iberian ribbed newt</name>
    <dbReference type="NCBI Taxonomy" id="8319"/>
    <lineage>
        <taxon>Eukaryota</taxon>
        <taxon>Metazoa</taxon>
        <taxon>Chordata</taxon>
        <taxon>Craniata</taxon>
        <taxon>Vertebrata</taxon>
        <taxon>Euteleostomi</taxon>
        <taxon>Amphibia</taxon>
        <taxon>Batrachia</taxon>
        <taxon>Caudata</taxon>
        <taxon>Salamandroidea</taxon>
        <taxon>Salamandridae</taxon>
        <taxon>Pleurodelinae</taxon>
        <taxon>Pleurodeles</taxon>
    </lineage>
</organism>